<sequence length="109" mass="12041">MSNSGEVPYLTRELSDSPNRVSMTRARAILHLSDQRAVYVPEQDAWAFPLGNDTDALQLFGPLYQAAGTAERFAIVGELENITTGEKYTGYADPDDIAAWIKSITPNDY</sequence>
<protein>
    <submittedName>
        <fullName evidence="1">Uncharacterized protein</fullName>
    </submittedName>
</protein>
<accession>A0A0J8UAV5</accession>
<evidence type="ECO:0000313" key="2">
    <source>
        <dbReference type="Proteomes" id="UP000037594"/>
    </source>
</evidence>
<evidence type="ECO:0000313" key="1">
    <source>
        <dbReference type="EMBL" id="KMV17530.1"/>
    </source>
</evidence>
<dbReference type="Proteomes" id="UP000037594">
    <property type="component" value="Unassembled WGS sequence"/>
</dbReference>
<dbReference type="PATRIC" id="fig|451644.5.peg.3020"/>
<reference evidence="1 2" key="1">
    <citation type="submission" date="2015-06" db="EMBL/GenBank/DDBJ databases">
        <title>Genome sequence of Mycobacterium conceptionense strain MLE.</title>
        <authorList>
            <person name="Greninger A.L."/>
            <person name="Cunningham G."/>
            <person name="Chiu C.Y."/>
            <person name="Miller S."/>
        </authorList>
    </citation>
    <scope>NUCLEOTIDE SEQUENCE [LARGE SCALE GENOMIC DNA]</scope>
    <source>
        <strain evidence="1 2">MLE</strain>
    </source>
</reference>
<dbReference type="EMBL" id="LFOD01000012">
    <property type="protein sequence ID" value="KMV17530.1"/>
    <property type="molecule type" value="Genomic_DNA"/>
</dbReference>
<dbReference type="RefSeq" id="WP_048895876.1">
    <property type="nucleotide sequence ID" value="NZ_LFOD01000012.1"/>
</dbReference>
<dbReference type="OrthoDB" id="9887113at2"/>
<comment type="caution">
    <text evidence="1">The sequence shown here is derived from an EMBL/GenBank/DDBJ whole genome shotgun (WGS) entry which is preliminary data.</text>
</comment>
<name>A0A0J8UAV5_9MYCO</name>
<proteinExistence type="predicted"/>
<dbReference type="AlphaFoldDB" id="A0A0J8UAV5"/>
<organism evidence="1 2">
    <name type="scientific">Mycolicibacterium conceptionense</name>
    <dbReference type="NCBI Taxonomy" id="451644"/>
    <lineage>
        <taxon>Bacteria</taxon>
        <taxon>Bacillati</taxon>
        <taxon>Actinomycetota</taxon>
        <taxon>Actinomycetes</taxon>
        <taxon>Mycobacteriales</taxon>
        <taxon>Mycobacteriaceae</taxon>
        <taxon>Mycolicibacterium</taxon>
    </lineage>
</organism>
<gene>
    <name evidence="1" type="ORF">ACT17_14625</name>
</gene>